<accession>A0A9W6T4M3</accession>
<evidence type="ECO:0000313" key="2">
    <source>
        <dbReference type="Proteomes" id="UP001165120"/>
    </source>
</evidence>
<protein>
    <submittedName>
        <fullName evidence="1">Unnamed protein product</fullName>
    </submittedName>
</protein>
<keyword evidence="2" id="KW-1185">Reference proteome</keyword>
<reference evidence="1" key="1">
    <citation type="submission" date="2023-04" db="EMBL/GenBank/DDBJ databases">
        <title>Candida boidinii NBRC 10035.</title>
        <authorList>
            <person name="Ichikawa N."/>
            <person name="Sato H."/>
            <person name="Tonouchi N."/>
        </authorList>
    </citation>
    <scope>NUCLEOTIDE SEQUENCE</scope>
    <source>
        <strain evidence="1">NBRC 10035</strain>
    </source>
</reference>
<gene>
    <name evidence="1" type="ORF">Cboi02_000564900</name>
</gene>
<dbReference type="EMBL" id="BSXN01002858">
    <property type="protein sequence ID" value="GME77837.1"/>
    <property type="molecule type" value="Genomic_DNA"/>
</dbReference>
<dbReference type="PANTHER" id="PTHR41237:SF1">
    <property type="entry name" value="SMALL RIBOSOMAL SUBUNIT PROTEIN BS21M"/>
    <property type="match status" value="1"/>
</dbReference>
<comment type="caution">
    <text evidence="1">The sequence shown here is derived from an EMBL/GenBank/DDBJ whole genome shotgun (WGS) entry which is preliminary data.</text>
</comment>
<dbReference type="AlphaFoldDB" id="A0A9W6T4M3"/>
<name>A0A9W6T4M3_CANBO</name>
<evidence type="ECO:0000313" key="1">
    <source>
        <dbReference type="EMBL" id="GME77837.1"/>
    </source>
</evidence>
<dbReference type="Proteomes" id="UP001165120">
    <property type="component" value="Unassembled WGS sequence"/>
</dbReference>
<dbReference type="InterPro" id="IPR052837">
    <property type="entry name" value="Mitoribosomal_bS21"/>
</dbReference>
<organism evidence="1 2">
    <name type="scientific">Candida boidinii</name>
    <name type="common">Yeast</name>
    <dbReference type="NCBI Taxonomy" id="5477"/>
    <lineage>
        <taxon>Eukaryota</taxon>
        <taxon>Fungi</taxon>
        <taxon>Dikarya</taxon>
        <taxon>Ascomycota</taxon>
        <taxon>Saccharomycotina</taxon>
        <taxon>Pichiomycetes</taxon>
        <taxon>Pichiales</taxon>
        <taxon>Pichiaceae</taxon>
        <taxon>Ogataea</taxon>
        <taxon>Ogataea/Candida clade</taxon>
    </lineage>
</organism>
<dbReference type="PANTHER" id="PTHR41237">
    <property type="entry name" value="37S RIBOSOMAL PROTEIN MRP21, MITOCHONDRIAL"/>
    <property type="match status" value="1"/>
</dbReference>
<sequence>MFRIIASRGIAATLAAPSSSLVLRSSTRFVSTTGTDPTSILDELQKRKSVSKKFDSEDPFKNILGQSALNLKTEQRGSAFEYASLLPPLDKHNGRTVRVKKGSYGRAVGQLNTLVRTNELKSKFFEQRFFTKPNKVKLNKRIVNKKKRFDAGIAKLFSVVKDAVRKGY</sequence>
<proteinExistence type="predicted"/>